<evidence type="ECO:0000256" key="4">
    <source>
        <dbReference type="ARBA" id="ARBA00022490"/>
    </source>
</evidence>
<organism evidence="11">
    <name type="scientific">candidate division WOR-3 bacterium</name>
    <dbReference type="NCBI Taxonomy" id="2052148"/>
    <lineage>
        <taxon>Bacteria</taxon>
        <taxon>Bacteria division WOR-3</taxon>
    </lineage>
</organism>
<comment type="subcellular location">
    <subcellularLocation>
        <location evidence="1">Cytoplasm</location>
    </subcellularLocation>
</comment>
<dbReference type="EMBL" id="DTMZ01000118">
    <property type="protein sequence ID" value="HGD13453.1"/>
    <property type="molecule type" value="Genomic_DNA"/>
</dbReference>
<reference evidence="11" key="1">
    <citation type="journal article" date="2020" name="mSystems">
        <title>Genome- and Community-Level Interaction Insights into Carbon Utilization and Element Cycling Functions of Hydrothermarchaeota in Hydrothermal Sediment.</title>
        <authorList>
            <person name="Zhou Z."/>
            <person name="Liu Y."/>
            <person name="Xu W."/>
            <person name="Pan J."/>
            <person name="Luo Z.H."/>
            <person name="Li M."/>
        </authorList>
    </citation>
    <scope>NUCLEOTIDE SEQUENCE [LARGE SCALE GENOMIC DNA]</scope>
    <source>
        <strain evidence="11">SpSt-914</strain>
    </source>
</reference>
<keyword evidence="11" id="KW-0808">Transferase</keyword>
<keyword evidence="8" id="KW-0067">ATP-binding</keyword>
<dbReference type="NCBIfam" id="TIGR00150">
    <property type="entry name" value="T6A_YjeE"/>
    <property type="match status" value="1"/>
</dbReference>
<protein>
    <recommendedName>
        <fullName evidence="3">tRNA threonylcarbamoyladenosine biosynthesis protein TsaE</fullName>
    </recommendedName>
    <alternativeName>
        <fullName evidence="10">t(6)A37 threonylcarbamoyladenosine biosynthesis protein TsaE</fullName>
    </alternativeName>
</protein>
<comment type="similarity">
    <text evidence="2">Belongs to the TsaE family.</text>
</comment>
<dbReference type="GO" id="GO:0046872">
    <property type="term" value="F:metal ion binding"/>
    <property type="evidence" value="ECO:0007669"/>
    <property type="project" value="UniProtKB-KW"/>
</dbReference>
<dbReference type="GO" id="GO:0002949">
    <property type="term" value="P:tRNA threonylcarbamoyladenosine modification"/>
    <property type="evidence" value="ECO:0007669"/>
    <property type="project" value="InterPro"/>
</dbReference>
<evidence type="ECO:0000256" key="2">
    <source>
        <dbReference type="ARBA" id="ARBA00007599"/>
    </source>
</evidence>
<keyword evidence="7" id="KW-0547">Nucleotide-binding</keyword>
<evidence type="ECO:0000256" key="3">
    <source>
        <dbReference type="ARBA" id="ARBA00019010"/>
    </source>
</evidence>
<dbReference type="InterPro" id="IPR003442">
    <property type="entry name" value="T6A_TsaE"/>
</dbReference>
<name>A0A7V3PUA2_UNCW3</name>
<dbReference type="GO" id="GO:0016740">
    <property type="term" value="F:transferase activity"/>
    <property type="evidence" value="ECO:0007669"/>
    <property type="project" value="UniProtKB-KW"/>
</dbReference>
<keyword evidence="9" id="KW-0460">Magnesium</keyword>
<dbReference type="GO" id="GO:0005524">
    <property type="term" value="F:ATP binding"/>
    <property type="evidence" value="ECO:0007669"/>
    <property type="project" value="UniProtKB-KW"/>
</dbReference>
<evidence type="ECO:0000256" key="9">
    <source>
        <dbReference type="ARBA" id="ARBA00022842"/>
    </source>
</evidence>
<accession>A0A7V3PUA2</accession>
<dbReference type="AlphaFoldDB" id="A0A7V3PUA2"/>
<keyword evidence="5" id="KW-0819">tRNA processing</keyword>
<dbReference type="Pfam" id="PF02367">
    <property type="entry name" value="TsaE"/>
    <property type="match status" value="1"/>
</dbReference>
<evidence type="ECO:0000256" key="5">
    <source>
        <dbReference type="ARBA" id="ARBA00022694"/>
    </source>
</evidence>
<evidence type="ECO:0000313" key="11">
    <source>
        <dbReference type="EMBL" id="HGD13453.1"/>
    </source>
</evidence>
<proteinExistence type="inferred from homology"/>
<dbReference type="Gene3D" id="3.40.50.300">
    <property type="entry name" value="P-loop containing nucleotide triphosphate hydrolases"/>
    <property type="match status" value="1"/>
</dbReference>
<evidence type="ECO:0000256" key="7">
    <source>
        <dbReference type="ARBA" id="ARBA00022741"/>
    </source>
</evidence>
<gene>
    <name evidence="11" type="primary">tsaE</name>
    <name evidence="11" type="ORF">ENX16_05180</name>
</gene>
<dbReference type="PANTHER" id="PTHR33540:SF2">
    <property type="entry name" value="TRNA THREONYLCARBAMOYLADENOSINE BIOSYNTHESIS PROTEIN TSAE"/>
    <property type="match status" value="1"/>
</dbReference>
<dbReference type="SUPFAM" id="SSF52540">
    <property type="entry name" value="P-loop containing nucleoside triphosphate hydrolases"/>
    <property type="match status" value="1"/>
</dbReference>
<dbReference type="GO" id="GO:0005737">
    <property type="term" value="C:cytoplasm"/>
    <property type="evidence" value="ECO:0007669"/>
    <property type="project" value="UniProtKB-SubCell"/>
</dbReference>
<comment type="caution">
    <text evidence="11">The sequence shown here is derived from an EMBL/GenBank/DDBJ whole genome shotgun (WGS) entry which is preliminary data.</text>
</comment>
<dbReference type="InterPro" id="IPR027417">
    <property type="entry name" value="P-loop_NTPase"/>
</dbReference>
<evidence type="ECO:0000256" key="1">
    <source>
        <dbReference type="ARBA" id="ARBA00004496"/>
    </source>
</evidence>
<keyword evidence="4" id="KW-0963">Cytoplasm</keyword>
<evidence type="ECO:0000256" key="6">
    <source>
        <dbReference type="ARBA" id="ARBA00022723"/>
    </source>
</evidence>
<evidence type="ECO:0000256" key="10">
    <source>
        <dbReference type="ARBA" id="ARBA00032441"/>
    </source>
</evidence>
<keyword evidence="6" id="KW-0479">Metal-binding</keyword>
<evidence type="ECO:0000256" key="8">
    <source>
        <dbReference type="ARBA" id="ARBA00022840"/>
    </source>
</evidence>
<dbReference type="PANTHER" id="PTHR33540">
    <property type="entry name" value="TRNA THREONYLCARBAMOYLADENOSINE BIOSYNTHESIS PROTEIN TSAE"/>
    <property type="match status" value="1"/>
</dbReference>
<sequence>MIFETATEQATIALGTQLARFLKPGSVVAFYGDLGTGKTTMIKGFARGLGVQETVKSPSFVIITEYQGRLPVYHIDLYRLKSTAELIEIGLEFYLHGDGVCLIEWADRAESFLPPNTIRIRLSLTPNGREISVEGLDPGLAQELKQLV</sequence>